<dbReference type="Gene3D" id="2.60.120.590">
    <property type="entry name" value="Alpha-ketoglutarate-dependent dioxygenase AlkB-like"/>
    <property type="match status" value="1"/>
</dbReference>
<proteinExistence type="predicted"/>
<dbReference type="PROSITE" id="PS51471">
    <property type="entry name" value="FE2OG_OXY"/>
    <property type="match status" value="1"/>
</dbReference>
<evidence type="ECO:0000259" key="3">
    <source>
        <dbReference type="PROSITE" id="PS51471"/>
    </source>
</evidence>
<dbReference type="PANTHER" id="PTHR31212:SF4">
    <property type="entry name" value="ALPHA-KETOGLUTARATE-DEPENDENT DIOXYGENASE ALKB HOMOLOG 3"/>
    <property type="match status" value="1"/>
</dbReference>
<evidence type="ECO:0000256" key="1">
    <source>
        <dbReference type="SAM" id="Coils"/>
    </source>
</evidence>
<dbReference type="InterPro" id="IPR005123">
    <property type="entry name" value="Oxoglu/Fe-dep_dioxygenase_dom"/>
</dbReference>
<name>A0ABN9RMC8_9DINO</name>
<gene>
    <name evidence="4" type="ORF">PCOR1329_LOCUS22061</name>
</gene>
<feature type="domain" description="Fe2OG dioxygenase" evidence="3">
    <location>
        <begin position="178"/>
        <end position="289"/>
    </location>
</feature>
<dbReference type="SUPFAM" id="SSF51197">
    <property type="entry name" value="Clavaminate synthase-like"/>
    <property type="match status" value="1"/>
</dbReference>
<evidence type="ECO:0000256" key="2">
    <source>
        <dbReference type="SAM" id="MobiDB-lite"/>
    </source>
</evidence>
<reference evidence="4" key="1">
    <citation type="submission" date="2023-10" db="EMBL/GenBank/DDBJ databases">
        <authorList>
            <person name="Chen Y."/>
            <person name="Shah S."/>
            <person name="Dougan E. K."/>
            <person name="Thang M."/>
            <person name="Chan C."/>
        </authorList>
    </citation>
    <scope>NUCLEOTIDE SEQUENCE [LARGE SCALE GENOMIC DNA]</scope>
</reference>
<dbReference type="Proteomes" id="UP001189429">
    <property type="component" value="Unassembled WGS sequence"/>
</dbReference>
<feature type="coiled-coil region" evidence="1">
    <location>
        <begin position="305"/>
        <end position="376"/>
    </location>
</feature>
<feature type="region of interest" description="Disordered" evidence="2">
    <location>
        <begin position="38"/>
        <end position="70"/>
    </location>
</feature>
<evidence type="ECO:0000313" key="5">
    <source>
        <dbReference type="Proteomes" id="UP001189429"/>
    </source>
</evidence>
<dbReference type="InterPro" id="IPR027450">
    <property type="entry name" value="AlkB-like"/>
</dbReference>
<protein>
    <recommendedName>
        <fullName evidence="3">Fe2OG dioxygenase domain-containing protein</fullName>
    </recommendedName>
</protein>
<dbReference type="InterPro" id="IPR032854">
    <property type="entry name" value="ALKBH3"/>
</dbReference>
<dbReference type="PANTHER" id="PTHR31212">
    <property type="entry name" value="ALPHA-KETOGLUTARATE-DEPENDENT DIOXYGENASE ALKB HOMOLOG 3"/>
    <property type="match status" value="1"/>
</dbReference>
<dbReference type="EMBL" id="CAUYUJ010007326">
    <property type="protein sequence ID" value="CAK0820318.1"/>
    <property type="molecule type" value="Genomic_DNA"/>
</dbReference>
<keyword evidence="1" id="KW-0175">Coiled coil</keyword>
<dbReference type="InterPro" id="IPR037151">
    <property type="entry name" value="AlkB-like_sf"/>
</dbReference>
<feature type="compositionally biased region" description="Polar residues" evidence="2">
    <location>
        <begin position="41"/>
        <end position="62"/>
    </location>
</feature>
<comment type="caution">
    <text evidence="4">The sequence shown here is derived from an EMBL/GenBank/DDBJ whole genome shotgun (WGS) entry which is preliminary data.</text>
</comment>
<evidence type="ECO:0000313" key="4">
    <source>
        <dbReference type="EMBL" id="CAK0820318.1"/>
    </source>
</evidence>
<organism evidence="4 5">
    <name type="scientific">Prorocentrum cordatum</name>
    <dbReference type="NCBI Taxonomy" id="2364126"/>
    <lineage>
        <taxon>Eukaryota</taxon>
        <taxon>Sar</taxon>
        <taxon>Alveolata</taxon>
        <taxon>Dinophyceae</taxon>
        <taxon>Prorocentrales</taxon>
        <taxon>Prorocentraceae</taxon>
        <taxon>Prorocentrum</taxon>
    </lineage>
</organism>
<sequence>QRLRCSCFGPRRCSQGVHGWSAGPWPKAACSAETLAATAPGATSPTRTTRGSRWTMRSSNGRRSPVGRSARSLLSATAHRSLEHGRTNERLRSWLTIRRGSPNVLQSDFDILADPEFVPWRELRDGKGKTTRKTAWYVSGACRCQYRYGSESVDPQPMPDWFLELAQRWLGEICGAHLPNSANLNYYENGAQAVGWHSDNEKLFGGRYGDCTIFSVSLGDARRFNAALLKGSSESRLVPDRESLCRVDLGHGDICTMEGLFQKHYIHKISRCIRDRAKPRINVTFRYISCHAPECPLNSTTAAALATEEAKLQRALKREEGLRVEQERQRRKELCREVQVKERDHERRLRSLRAQLAELEQLKDKAWDELAEEDEERLEGEVGLRAELAELEKQRS</sequence>
<dbReference type="Pfam" id="PF13532">
    <property type="entry name" value="2OG-FeII_Oxy_2"/>
    <property type="match status" value="1"/>
</dbReference>
<keyword evidence="5" id="KW-1185">Reference proteome</keyword>
<feature type="non-terminal residue" evidence="4">
    <location>
        <position position="1"/>
    </location>
</feature>
<accession>A0ABN9RMC8</accession>